<feature type="domain" description="Anoctamin transmembrane" evidence="11">
    <location>
        <begin position="374"/>
        <end position="1024"/>
    </location>
</feature>
<evidence type="ECO:0000313" key="13">
    <source>
        <dbReference type="EMBL" id="CAH3030101.1"/>
    </source>
</evidence>
<evidence type="ECO:0000256" key="9">
    <source>
        <dbReference type="SAM" id="Coils"/>
    </source>
</evidence>
<evidence type="ECO:0000256" key="10">
    <source>
        <dbReference type="SAM" id="MobiDB-lite"/>
    </source>
</evidence>
<evidence type="ECO:0000256" key="3">
    <source>
        <dbReference type="ARBA" id="ARBA00022475"/>
    </source>
</evidence>
<evidence type="ECO:0000256" key="2">
    <source>
        <dbReference type="ARBA" id="ARBA00009671"/>
    </source>
</evidence>
<protein>
    <recommendedName>
        <fullName evidence="8">Anoctamin</fullName>
    </recommendedName>
</protein>
<dbReference type="Pfam" id="PF04547">
    <property type="entry name" value="Anoctamin"/>
    <property type="match status" value="1"/>
</dbReference>
<dbReference type="PANTHER" id="PTHR12308">
    <property type="entry name" value="ANOCTAMIN"/>
    <property type="match status" value="1"/>
</dbReference>
<comment type="similarity">
    <text evidence="2 8">Belongs to the anoctamin family.</text>
</comment>
<evidence type="ECO:0000256" key="5">
    <source>
        <dbReference type="ARBA" id="ARBA00022989"/>
    </source>
</evidence>
<organism evidence="13 14">
    <name type="scientific">Porites evermanni</name>
    <dbReference type="NCBI Taxonomy" id="104178"/>
    <lineage>
        <taxon>Eukaryota</taxon>
        <taxon>Metazoa</taxon>
        <taxon>Cnidaria</taxon>
        <taxon>Anthozoa</taxon>
        <taxon>Hexacorallia</taxon>
        <taxon>Scleractinia</taxon>
        <taxon>Fungiina</taxon>
        <taxon>Poritidae</taxon>
        <taxon>Porites</taxon>
    </lineage>
</organism>
<gene>
    <name evidence="13" type="ORF">PEVE_00037405</name>
</gene>
<feature type="transmembrane region" description="Helical" evidence="8">
    <location>
        <begin position="633"/>
        <end position="652"/>
    </location>
</feature>
<evidence type="ECO:0000256" key="7">
    <source>
        <dbReference type="ARBA" id="ARBA00023180"/>
    </source>
</evidence>
<evidence type="ECO:0000256" key="6">
    <source>
        <dbReference type="ARBA" id="ARBA00023136"/>
    </source>
</evidence>
<dbReference type="EMBL" id="CALNXI010000612">
    <property type="protein sequence ID" value="CAH3030101.1"/>
    <property type="molecule type" value="Genomic_DNA"/>
</dbReference>
<feature type="region of interest" description="Disordered" evidence="10">
    <location>
        <begin position="1"/>
        <end position="137"/>
    </location>
</feature>
<feature type="transmembrane region" description="Helical" evidence="8">
    <location>
        <begin position="385"/>
        <end position="412"/>
    </location>
</feature>
<feature type="transmembrane region" description="Helical" evidence="8">
    <location>
        <begin position="812"/>
        <end position="834"/>
    </location>
</feature>
<proteinExistence type="inferred from homology"/>
<keyword evidence="14" id="KW-1185">Reference proteome</keyword>
<keyword evidence="9" id="KW-0175">Coiled coil</keyword>
<keyword evidence="5 8" id="KW-1133">Transmembrane helix</keyword>
<dbReference type="InterPro" id="IPR007632">
    <property type="entry name" value="Anoctamin"/>
</dbReference>
<accession>A0ABN8MK41</accession>
<keyword evidence="6 8" id="KW-0472">Membrane</keyword>
<feature type="domain" description="Anoctamin dimerisation" evidence="12">
    <location>
        <begin position="146"/>
        <end position="371"/>
    </location>
</feature>
<feature type="transmembrane region" description="Helical" evidence="8">
    <location>
        <begin position="577"/>
        <end position="601"/>
    </location>
</feature>
<keyword evidence="7" id="KW-0325">Glycoprotein</keyword>
<dbReference type="InterPro" id="IPR049452">
    <property type="entry name" value="Anoctamin_TM"/>
</dbReference>
<feature type="coiled-coil region" evidence="9">
    <location>
        <begin position="171"/>
        <end position="198"/>
    </location>
</feature>
<name>A0ABN8MK41_9CNID</name>
<evidence type="ECO:0000256" key="4">
    <source>
        <dbReference type="ARBA" id="ARBA00022692"/>
    </source>
</evidence>
<feature type="compositionally biased region" description="Pro residues" evidence="10">
    <location>
        <begin position="30"/>
        <end position="47"/>
    </location>
</feature>
<sequence length="1051" mass="121384">MAGYGPPPGPYIGFQPGVQPIGFEMHNQGYPPPDNYNSPGYPPPPPQDIYHPTRNDNFASPATPAAPSYHNHGGENDDNLPPVGFEGITKPKDQDTATTSGVKLHERESPVPPIESHSPKHRESHQVNVKPVSPELRHDSESNTLFFKDGKRRIDYILAYEVDYDKDAEWQQKREEKRREFEANLEKANLELEAEGIETSSNGKTAYIKVHAPWKVLTKGAEEMLMKMPIKENDLDTRDWTERCFDTIGIRNPFELRVGELPEEPNYFTCAFRRDKMDKFLIPDNRDDFFTSAQRSKIVHRILNKTQYGERRNQIGIGRLLGNGSYSAAYPLHEGTYELDMSFDPPKPQNDRQLLYHTWVKANRWYKMQPLDNIRDYFGEKIGIYFAWLGFYTAMLVPAAIMGIICVIYGLVKLGSYIPVNDICDENKKKDYPMCPRCDKGCPYWPLYDTCIYSKVAYVFDNEFTVVFAIFMSLWATMFLEFWKRRQAEIAYEWDLFGFEDEEEQPRPEYEAIATDTRLNPITKIEEPFISVGRKVPRFVCSFGFILFMLLLVLAAVFAVVVYRAAVYAVLAAQDNYNMGLVSVATSGTAALLNLIIIMLLNKFYEKLAETLTRWEMPRTQTQMEDIFSFKMYLFQFVNYYSSLFYIAFFKLSPGRPADYNRIFGRYRQEEVRFSHVHPLCNTKKSRGSFIITSVKVHSLLDVAPILEVDKFTSRQKFLISLCKLLKNKCYYVKCNPAGCLFELLMQLSVIMVGKQIFNNTIEIILPKLQNWWRRRQNIEVPDLSGYTRWELDYDLTQYPVHGLFYEYLEMVIQYGFVTLFVAAFPLGPFFALINNLLEIRLDAYKFTVVFQRPMAARAQDIGIWYNILKGVTKISVVVNGFVIAFVSEFVPRLYYTLGKGKDSLEGFVNSTLSCFVVTEFSADERPSGTEADVLWKYFNNNSCGFNQPTCRFRGYYEPPFITISNQSFPNPDRYQFSTAYWHILAAKLFFVVAFLHIVFGMTAILAWIIPDVPKEVDNQIKRENFLAREALRSSEQAEAGSPEPPEDDML</sequence>
<evidence type="ECO:0000313" key="14">
    <source>
        <dbReference type="Proteomes" id="UP001159427"/>
    </source>
</evidence>
<dbReference type="PANTHER" id="PTHR12308:SF84">
    <property type="entry name" value="ANOCTAMIN"/>
    <property type="match status" value="1"/>
</dbReference>
<feature type="transmembrane region" description="Helical" evidence="8">
    <location>
        <begin position="539"/>
        <end position="565"/>
    </location>
</feature>
<dbReference type="Proteomes" id="UP001159427">
    <property type="component" value="Unassembled WGS sequence"/>
</dbReference>
<dbReference type="Pfam" id="PF16178">
    <property type="entry name" value="Anoct_dimer"/>
    <property type="match status" value="1"/>
</dbReference>
<reference evidence="13 14" key="1">
    <citation type="submission" date="2022-05" db="EMBL/GenBank/DDBJ databases">
        <authorList>
            <consortium name="Genoscope - CEA"/>
            <person name="William W."/>
        </authorList>
    </citation>
    <scope>NUCLEOTIDE SEQUENCE [LARGE SCALE GENOMIC DNA]</scope>
</reference>
<feature type="transmembrane region" description="Helical" evidence="8">
    <location>
        <begin position="989"/>
        <end position="1010"/>
    </location>
</feature>
<evidence type="ECO:0000259" key="11">
    <source>
        <dbReference type="Pfam" id="PF04547"/>
    </source>
</evidence>
<evidence type="ECO:0000259" key="12">
    <source>
        <dbReference type="Pfam" id="PF16178"/>
    </source>
</evidence>
<feature type="region of interest" description="Disordered" evidence="10">
    <location>
        <begin position="1032"/>
        <end position="1051"/>
    </location>
</feature>
<feature type="compositionally biased region" description="Pro residues" evidence="10">
    <location>
        <begin position="1"/>
        <end position="10"/>
    </location>
</feature>
<dbReference type="InterPro" id="IPR032394">
    <property type="entry name" value="Anoct_dimer"/>
</dbReference>
<keyword evidence="4 8" id="KW-0812">Transmembrane</keyword>
<comment type="subcellular location">
    <subcellularLocation>
        <location evidence="1">Cell membrane</location>
        <topology evidence="1">Multi-pass membrane protein</topology>
    </subcellularLocation>
    <subcellularLocation>
        <location evidence="8">Membrane</location>
        <topology evidence="8">Multi-pass membrane protein</topology>
    </subcellularLocation>
</comment>
<comment type="caution">
    <text evidence="8">Lacks conserved residue(s) required for the propagation of feature annotation.</text>
</comment>
<evidence type="ECO:0000256" key="8">
    <source>
        <dbReference type="RuleBase" id="RU280814"/>
    </source>
</evidence>
<evidence type="ECO:0000256" key="1">
    <source>
        <dbReference type="ARBA" id="ARBA00004651"/>
    </source>
</evidence>
<keyword evidence="3" id="KW-1003">Cell membrane</keyword>
<comment type="caution">
    <text evidence="13">The sequence shown here is derived from an EMBL/GenBank/DDBJ whole genome shotgun (WGS) entry which is preliminary data.</text>
</comment>